<accession>A0A5C4TM35</accession>
<dbReference type="Gene3D" id="3.30.70.330">
    <property type="match status" value="1"/>
</dbReference>
<evidence type="ECO:0000313" key="4">
    <source>
        <dbReference type="Proteomes" id="UP000313312"/>
    </source>
</evidence>
<dbReference type="Pfam" id="PF21278">
    <property type="entry name" value="YlmH_1st"/>
    <property type="match status" value="1"/>
</dbReference>
<dbReference type="Gene3D" id="3.30.1370.160">
    <property type="match status" value="1"/>
</dbReference>
<dbReference type="InterPro" id="IPR036986">
    <property type="entry name" value="S4_RNA-bd_sf"/>
</dbReference>
<comment type="caution">
    <text evidence="3">The sequence shown here is derived from an EMBL/GenBank/DDBJ whole genome shotgun (WGS) entry which is preliminary data.</text>
</comment>
<dbReference type="Pfam" id="PF01479">
    <property type="entry name" value="S4"/>
    <property type="match status" value="1"/>
</dbReference>
<dbReference type="GO" id="GO:0003723">
    <property type="term" value="F:RNA binding"/>
    <property type="evidence" value="ECO:0007669"/>
    <property type="project" value="UniProtKB-KW"/>
</dbReference>
<protein>
    <submittedName>
        <fullName evidence="3">RNA-binding protein</fullName>
    </submittedName>
</protein>
<dbReference type="InterPro" id="IPR048443">
    <property type="entry name" value="RqcP2_N"/>
</dbReference>
<evidence type="ECO:0000259" key="2">
    <source>
        <dbReference type="SMART" id="SM00363"/>
    </source>
</evidence>
<evidence type="ECO:0000313" key="3">
    <source>
        <dbReference type="EMBL" id="TNK91232.1"/>
    </source>
</evidence>
<name>A0A5C4TM35_FRUSA</name>
<dbReference type="PANTHER" id="PTHR13633">
    <property type="entry name" value="MITOCHONDRIAL TRANSCRIPTION RESCUE FACTOR 1"/>
    <property type="match status" value="1"/>
</dbReference>
<feature type="domain" description="RNA-binding S4" evidence="2">
    <location>
        <begin position="185"/>
        <end position="247"/>
    </location>
</feature>
<keyword evidence="1" id="KW-0694">RNA-binding</keyword>
<dbReference type="CDD" id="cd00165">
    <property type="entry name" value="S4"/>
    <property type="match status" value="1"/>
</dbReference>
<reference evidence="3 4" key="1">
    <citation type="submission" date="2018-05" db="EMBL/GenBank/DDBJ databases">
        <title>Lactobacillus sanfranciscensis Ah4 draft denome sequence.</title>
        <authorList>
            <person name="Zhang G."/>
        </authorList>
    </citation>
    <scope>NUCLEOTIDE SEQUENCE [LARGE SCALE GENOMIC DNA]</scope>
    <source>
        <strain evidence="3 4">Ah4</strain>
    </source>
</reference>
<dbReference type="PROSITE" id="PS50889">
    <property type="entry name" value="S4"/>
    <property type="match status" value="1"/>
</dbReference>
<dbReference type="GeneID" id="93160902"/>
<sequence>MKINENVQQHFRQSEIPFMQLASDWIERANTEYRPILTDFLNGREIYLLQTLVNRYPNLRLASNGGYINSEMKRGLIYPDYFSPRSADFELAILKVDYPVKFATLKHNQILGTVMGAGIERNVLGDIITDGEKWEMVVEKSMAPYLINSIDQVGRIKVKLVSMPNNEVLNVIDDSKVVNLTLPSLRMDVIIAAVFHISRNVAKELILHEKVRLNWFTYNKPDYDIAVHDLISVRGHGRIKMTANNGFSKKDKYKVTFQVIKNK</sequence>
<dbReference type="InterPro" id="IPR012677">
    <property type="entry name" value="Nucleotide-bd_a/b_plait_sf"/>
</dbReference>
<dbReference type="SMART" id="SM00363">
    <property type="entry name" value="S4"/>
    <property type="match status" value="1"/>
</dbReference>
<dbReference type="AlphaFoldDB" id="A0A5C4TM35"/>
<proteinExistence type="predicted"/>
<dbReference type="Proteomes" id="UP000313312">
    <property type="component" value="Unassembled WGS sequence"/>
</dbReference>
<dbReference type="PANTHER" id="PTHR13633:SF3">
    <property type="entry name" value="MITOCHONDRIAL TRANSCRIPTION RESCUE FACTOR 1"/>
    <property type="match status" value="1"/>
</dbReference>
<dbReference type="InterPro" id="IPR040591">
    <property type="entry name" value="RqcP2_RBD"/>
</dbReference>
<evidence type="ECO:0000256" key="1">
    <source>
        <dbReference type="PROSITE-ProRule" id="PRU00182"/>
    </source>
</evidence>
<dbReference type="EMBL" id="QFCR01000001">
    <property type="protein sequence ID" value="TNK91232.1"/>
    <property type="molecule type" value="Genomic_DNA"/>
</dbReference>
<organism evidence="3 4">
    <name type="scientific">Fructilactobacillus sanfranciscensis</name>
    <name type="common">Lactobacillus sanfranciscensis</name>
    <dbReference type="NCBI Taxonomy" id="1625"/>
    <lineage>
        <taxon>Bacteria</taxon>
        <taxon>Bacillati</taxon>
        <taxon>Bacillota</taxon>
        <taxon>Bacilli</taxon>
        <taxon>Lactobacillales</taxon>
        <taxon>Lactobacillaceae</taxon>
        <taxon>Fructilactobacillus</taxon>
    </lineage>
</organism>
<dbReference type="SUPFAM" id="SSF55174">
    <property type="entry name" value="Alpha-L RNA-binding motif"/>
    <property type="match status" value="1"/>
</dbReference>
<dbReference type="RefSeq" id="WP_056957543.1">
    <property type="nucleotide sequence ID" value="NZ_BAAAXT010000002.1"/>
</dbReference>
<dbReference type="Gene3D" id="3.10.290.10">
    <property type="entry name" value="RNA-binding S4 domain"/>
    <property type="match status" value="1"/>
</dbReference>
<dbReference type="InterPro" id="IPR002942">
    <property type="entry name" value="S4_RNA-bd"/>
</dbReference>
<dbReference type="Pfam" id="PF17774">
    <property type="entry name" value="YlmH_RBD"/>
    <property type="match status" value="1"/>
</dbReference>
<gene>
    <name evidence="3" type="ORF">DID87_00685</name>
</gene>